<dbReference type="PANTHER" id="PTHR12899">
    <property type="entry name" value="39S RIBOSOMAL PROTEIN L18, MITOCHONDRIAL"/>
    <property type="match status" value="1"/>
</dbReference>
<dbReference type="SUPFAM" id="SSF53137">
    <property type="entry name" value="Translational machinery components"/>
    <property type="match status" value="1"/>
</dbReference>
<dbReference type="Gene3D" id="3.30.420.100">
    <property type="match status" value="1"/>
</dbReference>
<keyword evidence="6" id="KW-1185">Reference proteome</keyword>
<gene>
    <name evidence="5" type="ORF">CEPIT_LOCUS1773</name>
</gene>
<evidence type="ECO:0000256" key="2">
    <source>
        <dbReference type="ARBA" id="ARBA00022980"/>
    </source>
</evidence>
<dbReference type="CDD" id="cd00432">
    <property type="entry name" value="Ribosomal_L18_L5e"/>
    <property type="match status" value="1"/>
</dbReference>
<dbReference type="GO" id="GO:0006412">
    <property type="term" value="P:translation"/>
    <property type="evidence" value="ECO:0007669"/>
    <property type="project" value="InterPro"/>
</dbReference>
<feature type="compositionally biased region" description="Basic and acidic residues" evidence="4">
    <location>
        <begin position="183"/>
        <end position="205"/>
    </location>
</feature>
<keyword evidence="3" id="KW-0687">Ribonucleoprotein</keyword>
<sequence length="366" mass="41527">MRRVCVIVAHFDFIPTIGFFCSRTALRLFQSSCAKNTHKKEPFVTFNNGCFSPSPLFSDGPARLGKCRVELVDSDTWRVSSDLADVWRGNVDRGSKTKAFPCNEEGDVEEMAKYVPPNTEDPGFDEIEEMRIRGNLFYKLDKDSKEYEEHKFDFHGRNRNKGDKKESARNMEKVCSAPSRNEITTECRKKGQENRKGKENKKQEQSLELTRTPQSEKKSHLIPRLHELEGSGDAKTKRTLTFNQITAPYHMPFCLDIYLSKGSVRASIIHRPSSKVVAVAHSISKDMKFDLKSTKNRATCSAVGEVLAQRALADDIHNVVYTPRKGERLDGKLQIVLQAIIDGGIDVKVKLKQRKPKRSRLLPPKA</sequence>
<feature type="region of interest" description="Disordered" evidence="4">
    <location>
        <begin position="155"/>
        <end position="219"/>
    </location>
</feature>
<dbReference type="Proteomes" id="UP001152523">
    <property type="component" value="Unassembled WGS sequence"/>
</dbReference>
<dbReference type="GO" id="GO:0003735">
    <property type="term" value="F:structural constituent of ribosome"/>
    <property type="evidence" value="ECO:0007669"/>
    <property type="project" value="InterPro"/>
</dbReference>
<evidence type="ECO:0000256" key="4">
    <source>
        <dbReference type="SAM" id="MobiDB-lite"/>
    </source>
</evidence>
<comment type="similarity">
    <text evidence="1">Belongs to the universal ribosomal protein uL18 family.</text>
</comment>
<keyword evidence="2" id="KW-0689">Ribosomal protein</keyword>
<dbReference type="InterPro" id="IPR005484">
    <property type="entry name" value="Ribosomal_uL18_bac/plant/anim"/>
</dbReference>
<evidence type="ECO:0000256" key="3">
    <source>
        <dbReference type="ARBA" id="ARBA00023274"/>
    </source>
</evidence>
<dbReference type="EMBL" id="CAMAPF010000010">
    <property type="protein sequence ID" value="CAH9061988.1"/>
    <property type="molecule type" value="Genomic_DNA"/>
</dbReference>
<dbReference type="AlphaFoldDB" id="A0AAV0C185"/>
<evidence type="ECO:0000313" key="5">
    <source>
        <dbReference type="EMBL" id="CAH9061988.1"/>
    </source>
</evidence>
<dbReference type="PANTHER" id="PTHR12899:SF7">
    <property type="entry name" value="EXPRESSED PROTEIN"/>
    <property type="match status" value="1"/>
</dbReference>
<comment type="caution">
    <text evidence="5">The sequence shown here is derived from an EMBL/GenBank/DDBJ whole genome shotgun (WGS) entry which is preliminary data.</text>
</comment>
<dbReference type="GO" id="GO:0005840">
    <property type="term" value="C:ribosome"/>
    <property type="evidence" value="ECO:0007669"/>
    <property type="project" value="UniProtKB-KW"/>
</dbReference>
<feature type="compositionally biased region" description="Basic and acidic residues" evidence="4">
    <location>
        <begin position="155"/>
        <end position="172"/>
    </location>
</feature>
<proteinExistence type="inferred from homology"/>
<organism evidence="5 6">
    <name type="scientific">Cuscuta epithymum</name>
    <dbReference type="NCBI Taxonomy" id="186058"/>
    <lineage>
        <taxon>Eukaryota</taxon>
        <taxon>Viridiplantae</taxon>
        <taxon>Streptophyta</taxon>
        <taxon>Embryophyta</taxon>
        <taxon>Tracheophyta</taxon>
        <taxon>Spermatophyta</taxon>
        <taxon>Magnoliopsida</taxon>
        <taxon>eudicotyledons</taxon>
        <taxon>Gunneridae</taxon>
        <taxon>Pentapetalae</taxon>
        <taxon>asterids</taxon>
        <taxon>lamiids</taxon>
        <taxon>Solanales</taxon>
        <taxon>Convolvulaceae</taxon>
        <taxon>Cuscuteae</taxon>
        <taxon>Cuscuta</taxon>
        <taxon>Cuscuta subgen. Cuscuta</taxon>
    </lineage>
</organism>
<dbReference type="GO" id="GO:0008097">
    <property type="term" value="F:5S rRNA binding"/>
    <property type="evidence" value="ECO:0007669"/>
    <property type="project" value="TreeGrafter"/>
</dbReference>
<accession>A0AAV0C185</accession>
<dbReference type="InterPro" id="IPR057268">
    <property type="entry name" value="Ribosomal_L18"/>
</dbReference>
<name>A0AAV0C185_9ASTE</name>
<dbReference type="GO" id="GO:1990904">
    <property type="term" value="C:ribonucleoprotein complex"/>
    <property type="evidence" value="ECO:0007669"/>
    <property type="project" value="UniProtKB-KW"/>
</dbReference>
<evidence type="ECO:0000256" key="1">
    <source>
        <dbReference type="ARBA" id="ARBA00007116"/>
    </source>
</evidence>
<dbReference type="Pfam" id="PF00861">
    <property type="entry name" value="Ribosomal_L18p"/>
    <property type="match status" value="1"/>
</dbReference>
<reference evidence="5" key="1">
    <citation type="submission" date="2022-07" db="EMBL/GenBank/DDBJ databases">
        <authorList>
            <person name="Macas J."/>
            <person name="Novak P."/>
            <person name="Neumann P."/>
        </authorList>
    </citation>
    <scope>NUCLEOTIDE SEQUENCE</scope>
</reference>
<evidence type="ECO:0000313" key="6">
    <source>
        <dbReference type="Proteomes" id="UP001152523"/>
    </source>
</evidence>
<protein>
    <submittedName>
        <fullName evidence="5">Uncharacterized protein</fullName>
    </submittedName>
</protein>